<accession>A0A6A4IBY8</accession>
<dbReference type="AlphaFoldDB" id="A0A6A4IBY8"/>
<dbReference type="Gene3D" id="3.40.50.150">
    <property type="entry name" value="Vaccinia Virus protein VP39"/>
    <property type="match status" value="1"/>
</dbReference>
<dbReference type="Proteomes" id="UP000799118">
    <property type="component" value="Unassembled WGS sequence"/>
</dbReference>
<evidence type="ECO:0000313" key="2">
    <source>
        <dbReference type="Proteomes" id="UP000799118"/>
    </source>
</evidence>
<reference evidence="1" key="1">
    <citation type="journal article" date="2019" name="Environ. Microbiol.">
        <title>Fungal ecological strategies reflected in gene transcription - a case study of two litter decomposers.</title>
        <authorList>
            <person name="Barbi F."/>
            <person name="Kohler A."/>
            <person name="Barry K."/>
            <person name="Baskaran P."/>
            <person name="Daum C."/>
            <person name="Fauchery L."/>
            <person name="Ihrmark K."/>
            <person name="Kuo A."/>
            <person name="LaButti K."/>
            <person name="Lipzen A."/>
            <person name="Morin E."/>
            <person name="Grigoriev I.V."/>
            <person name="Henrissat B."/>
            <person name="Lindahl B."/>
            <person name="Martin F."/>
        </authorList>
    </citation>
    <scope>NUCLEOTIDE SEQUENCE</scope>
    <source>
        <strain evidence="1">JB14</strain>
    </source>
</reference>
<proteinExistence type="predicted"/>
<dbReference type="PANTHER" id="PTHR43712">
    <property type="entry name" value="PUTATIVE (AFU_ORTHOLOGUE AFUA_4G14580)-RELATED"/>
    <property type="match status" value="1"/>
</dbReference>
<dbReference type="InterPro" id="IPR029063">
    <property type="entry name" value="SAM-dependent_MTases_sf"/>
</dbReference>
<evidence type="ECO:0000313" key="1">
    <source>
        <dbReference type="EMBL" id="KAE9407303.1"/>
    </source>
</evidence>
<protein>
    <recommendedName>
        <fullName evidence="3">O-methyltransferase domain-containing protein</fullName>
    </recommendedName>
</protein>
<name>A0A6A4IBY8_9AGAR</name>
<dbReference type="EMBL" id="ML769396">
    <property type="protein sequence ID" value="KAE9407303.1"/>
    <property type="molecule type" value="Genomic_DNA"/>
</dbReference>
<dbReference type="PANTHER" id="PTHR43712:SF5">
    <property type="entry name" value="O-METHYLTRANSFERASE ASQN-RELATED"/>
    <property type="match status" value="1"/>
</dbReference>
<organism evidence="1 2">
    <name type="scientific">Gymnopus androsaceus JB14</name>
    <dbReference type="NCBI Taxonomy" id="1447944"/>
    <lineage>
        <taxon>Eukaryota</taxon>
        <taxon>Fungi</taxon>
        <taxon>Dikarya</taxon>
        <taxon>Basidiomycota</taxon>
        <taxon>Agaricomycotina</taxon>
        <taxon>Agaricomycetes</taxon>
        <taxon>Agaricomycetidae</taxon>
        <taxon>Agaricales</taxon>
        <taxon>Marasmiineae</taxon>
        <taxon>Omphalotaceae</taxon>
        <taxon>Gymnopus</taxon>
    </lineage>
</organism>
<gene>
    <name evidence="1" type="ORF">BT96DRAFT_1041925</name>
</gene>
<sequence>MAASLRMSEELVVLTFRSFNIAHNSPKKIQDWLKDPNDHRSRKFTGSMKSINEAIYSMFTSRYRIPNIKQPSSREASVFGMNRGAPEGIYCPSMVLQAYSVFNPQPIKNAAVYILRMIIHDWPDKDERFSFTFVLLLECIPD</sequence>
<dbReference type="OrthoDB" id="2410195at2759"/>
<keyword evidence="2" id="KW-1185">Reference proteome</keyword>
<evidence type="ECO:0008006" key="3">
    <source>
        <dbReference type="Google" id="ProtNLM"/>
    </source>
</evidence>